<keyword evidence="4" id="KW-0479">Metal-binding</keyword>
<protein>
    <submittedName>
        <fullName evidence="6">Hippurate hydrolase</fullName>
    </submittedName>
</protein>
<dbReference type="Pfam" id="PF01546">
    <property type="entry name" value="Peptidase_M20"/>
    <property type="match status" value="1"/>
</dbReference>
<evidence type="ECO:0000256" key="3">
    <source>
        <dbReference type="ARBA" id="ARBA00022801"/>
    </source>
</evidence>
<evidence type="ECO:0000256" key="1">
    <source>
        <dbReference type="ARBA" id="ARBA00006153"/>
    </source>
</evidence>
<sequence>MKTFQSSPERSPAQILTEYAPDYNVYEELYKHLHANAELSWQEQHTAAKVAQTLRSLSPDLEVKTDIGGHGLIAILRNSPGATILLRADMDGLPVKELTGLDYACHRTMADADGNIQPVMHACGHDMHMAALLAAADVLLHSRHEWSGTLVFLFQPAEEKGAGAKAMVDAGLFTTLGCPVPDVILGQHVYPTKAGTVTSRSGPVMAGTDGLLVKVYGRGGHGSSPHLAIDPVVLASHIVVRLQTIVSRETPPDDVAVVTVGALTAGSAENIISDEATLRINTRSYKPERGAAILESIKRIVRAECTASGCTREPSITPTVSTLPIDNDAETTAKVGQAFQQHFGDAWEPNMKPSPASEDFNQLAIAVQRPYCFWFFGGHDPEEYDRRKKEGTLADLPFNHSPFFAPTLSLSLRTGTEAMVVAALSYLKV</sequence>
<proteinExistence type="inferred from homology"/>
<dbReference type="Pfam" id="PF07687">
    <property type="entry name" value="M20_dimer"/>
    <property type="match status" value="1"/>
</dbReference>
<dbReference type="InterPro" id="IPR002933">
    <property type="entry name" value="Peptidase_M20"/>
</dbReference>
<comment type="similarity">
    <text evidence="1">Belongs to the peptidase M20 family.</text>
</comment>
<dbReference type="SUPFAM" id="SSF53187">
    <property type="entry name" value="Zn-dependent exopeptidases"/>
    <property type="match status" value="1"/>
</dbReference>
<evidence type="ECO:0000313" key="6">
    <source>
        <dbReference type="EMBL" id="KAH6689755.1"/>
    </source>
</evidence>
<organism evidence="6 7">
    <name type="scientific">Plectosphaerella plurivora</name>
    <dbReference type="NCBI Taxonomy" id="936078"/>
    <lineage>
        <taxon>Eukaryota</taxon>
        <taxon>Fungi</taxon>
        <taxon>Dikarya</taxon>
        <taxon>Ascomycota</taxon>
        <taxon>Pezizomycotina</taxon>
        <taxon>Sordariomycetes</taxon>
        <taxon>Hypocreomycetidae</taxon>
        <taxon>Glomerellales</taxon>
        <taxon>Plectosphaerellaceae</taxon>
        <taxon>Plectosphaerella</taxon>
    </lineage>
</organism>
<feature type="binding site" evidence="4">
    <location>
        <position position="123"/>
    </location>
    <ligand>
        <name>Mn(2+)</name>
        <dbReference type="ChEBI" id="CHEBI:29035"/>
        <label>2</label>
    </ligand>
</feature>
<evidence type="ECO:0000256" key="4">
    <source>
        <dbReference type="PIRSR" id="PIRSR005962-1"/>
    </source>
</evidence>
<keyword evidence="7" id="KW-1185">Reference proteome</keyword>
<dbReference type="NCBIfam" id="TIGR01891">
    <property type="entry name" value="amidohydrolases"/>
    <property type="match status" value="1"/>
</dbReference>
<feature type="domain" description="Peptidase M20 dimerisation" evidence="5">
    <location>
        <begin position="210"/>
        <end position="304"/>
    </location>
</feature>
<dbReference type="AlphaFoldDB" id="A0A9P8VG90"/>
<dbReference type="FunFam" id="3.30.70.360:FF:000001">
    <property type="entry name" value="N-acetyldiaminopimelate deacetylase"/>
    <property type="match status" value="1"/>
</dbReference>
<keyword evidence="3 6" id="KW-0378">Hydrolase</keyword>
<dbReference type="PANTHER" id="PTHR11014:SF63">
    <property type="entry name" value="METALLOPEPTIDASE, PUTATIVE (AFU_ORTHOLOGUE AFUA_6G09600)-RELATED"/>
    <property type="match status" value="1"/>
</dbReference>
<dbReference type="GO" id="GO:0046872">
    <property type="term" value="F:metal ion binding"/>
    <property type="evidence" value="ECO:0007669"/>
    <property type="project" value="UniProtKB-KW"/>
</dbReference>
<comment type="cofactor">
    <cofactor evidence="4">
        <name>Mn(2+)</name>
        <dbReference type="ChEBI" id="CHEBI:29035"/>
    </cofactor>
    <text evidence="4">The Mn(2+) ion enhances activity.</text>
</comment>
<dbReference type="Gene3D" id="3.40.630.10">
    <property type="entry name" value="Zn peptidases"/>
    <property type="match status" value="1"/>
</dbReference>
<dbReference type="Proteomes" id="UP000770015">
    <property type="component" value="Unassembled WGS sequence"/>
</dbReference>
<evidence type="ECO:0000256" key="2">
    <source>
        <dbReference type="ARBA" id="ARBA00006247"/>
    </source>
</evidence>
<reference evidence="6" key="1">
    <citation type="journal article" date="2021" name="Nat. Commun.">
        <title>Genetic determinants of endophytism in the Arabidopsis root mycobiome.</title>
        <authorList>
            <person name="Mesny F."/>
            <person name="Miyauchi S."/>
            <person name="Thiergart T."/>
            <person name="Pickel B."/>
            <person name="Atanasova L."/>
            <person name="Karlsson M."/>
            <person name="Huettel B."/>
            <person name="Barry K.W."/>
            <person name="Haridas S."/>
            <person name="Chen C."/>
            <person name="Bauer D."/>
            <person name="Andreopoulos W."/>
            <person name="Pangilinan J."/>
            <person name="LaButti K."/>
            <person name="Riley R."/>
            <person name="Lipzen A."/>
            <person name="Clum A."/>
            <person name="Drula E."/>
            <person name="Henrissat B."/>
            <person name="Kohler A."/>
            <person name="Grigoriev I.V."/>
            <person name="Martin F.M."/>
            <person name="Hacquard S."/>
        </authorList>
    </citation>
    <scope>NUCLEOTIDE SEQUENCE</scope>
    <source>
        <strain evidence="6">MPI-SDFR-AT-0117</strain>
    </source>
</reference>
<comment type="caution">
    <text evidence="6">The sequence shown here is derived from an EMBL/GenBank/DDBJ whole genome shotgun (WGS) entry which is preliminary data.</text>
</comment>
<dbReference type="SUPFAM" id="SSF55031">
    <property type="entry name" value="Bacterial exopeptidase dimerisation domain"/>
    <property type="match status" value="1"/>
</dbReference>
<accession>A0A9P8VG90</accession>
<name>A0A9P8VG90_9PEZI</name>
<dbReference type="InterPro" id="IPR036264">
    <property type="entry name" value="Bact_exopeptidase_dim_dom"/>
</dbReference>
<dbReference type="OrthoDB" id="6119954at2759"/>
<feature type="binding site" evidence="4">
    <location>
        <position position="125"/>
    </location>
    <ligand>
        <name>Mn(2+)</name>
        <dbReference type="ChEBI" id="CHEBI:29035"/>
        <label>2</label>
    </ligand>
</feature>
<dbReference type="InterPro" id="IPR011650">
    <property type="entry name" value="Peptidase_M20_dimer"/>
</dbReference>
<dbReference type="PIRSF" id="PIRSF005962">
    <property type="entry name" value="Pept_M20D_amidohydro"/>
    <property type="match status" value="1"/>
</dbReference>
<feature type="binding site" evidence="4">
    <location>
        <position position="159"/>
    </location>
    <ligand>
        <name>Mn(2+)</name>
        <dbReference type="ChEBI" id="CHEBI:29035"/>
        <label>2</label>
    </ligand>
</feature>
<keyword evidence="4" id="KW-0464">Manganese</keyword>
<feature type="binding site" evidence="4">
    <location>
        <position position="188"/>
    </location>
    <ligand>
        <name>Mn(2+)</name>
        <dbReference type="ChEBI" id="CHEBI:29035"/>
        <label>2</label>
    </ligand>
</feature>
<evidence type="ECO:0000313" key="7">
    <source>
        <dbReference type="Proteomes" id="UP000770015"/>
    </source>
</evidence>
<dbReference type="InterPro" id="IPR017439">
    <property type="entry name" value="Amidohydrolase"/>
</dbReference>
<dbReference type="Gene3D" id="3.30.70.360">
    <property type="match status" value="1"/>
</dbReference>
<gene>
    <name evidence="6" type="ORF">F5X68DRAFT_131416</name>
</gene>
<comment type="similarity">
    <text evidence="2">Belongs to the peptidase M20A family.</text>
</comment>
<evidence type="ECO:0000259" key="5">
    <source>
        <dbReference type="Pfam" id="PF07687"/>
    </source>
</evidence>
<dbReference type="EMBL" id="JAGSXJ010000007">
    <property type="protein sequence ID" value="KAH6689755.1"/>
    <property type="molecule type" value="Genomic_DNA"/>
</dbReference>
<dbReference type="PANTHER" id="PTHR11014">
    <property type="entry name" value="PEPTIDASE M20 FAMILY MEMBER"/>
    <property type="match status" value="1"/>
</dbReference>
<dbReference type="GO" id="GO:0016787">
    <property type="term" value="F:hydrolase activity"/>
    <property type="evidence" value="ECO:0007669"/>
    <property type="project" value="UniProtKB-KW"/>
</dbReference>